<feature type="region of interest" description="Disordered" evidence="8">
    <location>
        <begin position="1"/>
        <end position="56"/>
    </location>
</feature>
<sequence length="359" mass="38246">MATMATTLTSSLSSKPKTPFLENQSSFHGIPMPSRIQPIRSTSQNNPSISMSSSSTGGYDLTSFKFDPIKESIVSREMTRRYMMDMITYADTDVIVVGAGSAGLSCAYEISKNPNVRVALIEQSVSPGGGAWLGGQLFSAMVVRKPAHKFLDELEIEYDEQEHYVVIKHAALFTSTIMSKLLARPNVKLFNAVAAEDLIVKGGKVGGVVTNWALVSMNHDTQSCMDPNVMESKIVVSSCGHDGPFGATGVKRLKSIGLIDSVPGMKALDMNTAEDAIVRLTREIVPGMIVTGMEVAEIDGAPRMGPTFGAMMISGQKAAHLALKALGQPNVIDGNYSDLGSIQPELILAAAESAEIADA</sequence>
<accession>A0A200QKY0</accession>
<comment type="subunit">
    <text evidence="7">Homooctamer.</text>
</comment>
<dbReference type="GO" id="GO:0009570">
    <property type="term" value="C:chloroplast stroma"/>
    <property type="evidence" value="ECO:0007669"/>
    <property type="project" value="UniProtKB-UniRule"/>
</dbReference>
<dbReference type="GO" id="GO:0160205">
    <property type="term" value="F:cysteine-dependent adenosine diphosphate thiazole synthase activity"/>
    <property type="evidence" value="ECO:0007669"/>
    <property type="project" value="UniProtKB-EC"/>
</dbReference>
<keyword evidence="5 7" id="KW-0520">NAD</keyword>
<feature type="binding site" evidence="7">
    <location>
        <begin position="303"/>
        <end position="305"/>
    </location>
    <ligand>
        <name>substrate</name>
    </ligand>
</feature>
<comment type="catalytic activity">
    <reaction evidence="6 7">
        <text>[ADP-thiazole synthase]-L-cysteine + glycine + NAD(+) = [ADP-thiazole synthase]-dehydroalanine + ADP-5-ethyl-4-methylthiazole-2-carboxylate + nicotinamide + 3 H2O + 2 H(+)</text>
        <dbReference type="Rhea" id="RHEA:55708"/>
        <dbReference type="Rhea" id="RHEA-COMP:14264"/>
        <dbReference type="Rhea" id="RHEA-COMP:14265"/>
        <dbReference type="ChEBI" id="CHEBI:15377"/>
        <dbReference type="ChEBI" id="CHEBI:15378"/>
        <dbReference type="ChEBI" id="CHEBI:17154"/>
        <dbReference type="ChEBI" id="CHEBI:29950"/>
        <dbReference type="ChEBI" id="CHEBI:57305"/>
        <dbReference type="ChEBI" id="CHEBI:57540"/>
        <dbReference type="ChEBI" id="CHEBI:90873"/>
        <dbReference type="ChEBI" id="CHEBI:139151"/>
        <dbReference type="EC" id="2.4.2.60"/>
    </reaction>
</comment>
<comment type="PTM">
    <text evidence="7">During the catalytic reaction, a sulfide is transferred from Cys-224 to a reaction intermediate, generating a dehydroalanine residue.</text>
</comment>
<dbReference type="OrthoDB" id="410463at2759"/>
<feature type="binding site" evidence="7">
    <location>
        <position position="102"/>
    </location>
    <ligand>
        <name>substrate</name>
    </ligand>
</feature>
<feature type="binding site" evidence="7">
    <location>
        <position position="241"/>
    </location>
    <ligand>
        <name>substrate</name>
    </ligand>
</feature>
<feature type="compositionally biased region" description="Low complexity" evidence="8">
    <location>
        <begin position="1"/>
        <end position="19"/>
    </location>
</feature>
<comment type="subcellular location">
    <subcellularLocation>
        <location evidence="7">Plastid</location>
        <location evidence="7">Chloroplast</location>
    </subcellularLocation>
</comment>
<dbReference type="PANTHER" id="PTHR43422:SF6">
    <property type="entry name" value="THIAMINE THIAZOLE SYNTHASE 2, CHLOROPLASTIC"/>
    <property type="match status" value="1"/>
</dbReference>
<evidence type="ECO:0000256" key="4">
    <source>
        <dbReference type="ARBA" id="ARBA00023004"/>
    </source>
</evidence>
<evidence type="ECO:0000256" key="6">
    <source>
        <dbReference type="ARBA" id="ARBA00052768"/>
    </source>
</evidence>
<dbReference type="Pfam" id="PF01946">
    <property type="entry name" value="Thi4"/>
    <property type="match status" value="1"/>
</dbReference>
<feature type="binding site" evidence="7">
    <location>
        <position position="130"/>
    </location>
    <ligand>
        <name>substrate</name>
    </ligand>
</feature>
<dbReference type="OMA" id="MFPRIVV"/>
<feature type="compositionally biased region" description="Low complexity" evidence="8">
    <location>
        <begin position="41"/>
        <end position="55"/>
    </location>
</feature>
<evidence type="ECO:0000256" key="5">
    <source>
        <dbReference type="ARBA" id="ARBA00023027"/>
    </source>
</evidence>
<comment type="caution">
    <text evidence="9">The sequence shown here is derived from an EMBL/GenBank/DDBJ whole genome shotgun (WGS) entry which is preliminary data.</text>
</comment>
<keyword evidence="4 7" id="KW-0408">Iron</keyword>
<keyword evidence="2 7" id="KW-0479">Metal-binding</keyword>
<keyword evidence="1 7" id="KW-0808">Transferase</keyword>
<feature type="binding site" evidence="7">
    <location>
        <position position="226"/>
    </location>
    <ligand>
        <name>substrate</name>
    </ligand>
</feature>
<dbReference type="Gene3D" id="3.50.50.60">
    <property type="entry name" value="FAD/NAD(P)-binding domain"/>
    <property type="match status" value="1"/>
</dbReference>
<reference evidence="9 10" key="1">
    <citation type="journal article" date="2017" name="Mol. Plant">
        <title>The Genome of Medicinal Plant Macleaya cordata Provides New Insights into Benzylisoquinoline Alkaloids Metabolism.</title>
        <authorList>
            <person name="Liu X."/>
            <person name="Liu Y."/>
            <person name="Huang P."/>
            <person name="Ma Y."/>
            <person name="Qing Z."/>
            <person name="Tang Q."/>
            <person name="Cao H."/>
            <person name="Cheng P."/>
            <person name="Zheng Y."/>
            <person name="Yuan Z."/>
            <person name="Zhou Y."/>
            <person name="Liu J."/>
            <person name="Tang Z."/>
            <person name="Zhuo Y."/>
            <person name="Zhang Y."/>
            <person name="Yu L."/>
            <person name="Huang J."/>
            <person name="Yang P."/>
            <person name="Peng Q."/>
            <person name="Zhang J."/>
            <person name="Jiang W."/>
            <person name="Zhang Z."/>
            <person name="Lin K."/>
            <person name="Ro D.K."/>
            <person name="Chen X."/>
            <person name="Xiong X."/>
            <person name="Shang Y."/>
            <person name="Huang S."/>
            <person name="Zeng J."/>
        </authorList>
    </citation>
    <scope>NUCLEOTIDE SEQUENCE [LARGE SCALE GENOMIC DNA]</scope>
    <source>
        <strain evidence="10">cv. BLH2017</strain>
        <tissue evidence="9">Root</tissue>
    </source>
</reference>
<dbReference type="NCBIfam" id="TIGR00292">
    <property type="entry name" value="sulfide-dependent adenosine diphosphate thiazole synthase"/>
    <property type="match status" value="1"/>
</dbReference>
<dbReference type="FunCoup" id="A0A200QKY0">
    <property type="interactions" value="751"/>
</dbReference>
<evidence type="ECO:0000256" key="7">
    <source>
        <dbReference type="HAMAP-Rule" id="MF_03158"/>
    </source>
</evidence>
<dbReference type="GO" id="GO:0009228">
    <property type="term" value="P:thiamine biosynthetic process"/>
    <property type="evidence" value="ECO:0007669"/>
    <property type="project" value="UniProtKB-UniRule"/>
</dbReference>
<evidence type="ECO:0000313" key="9">
    <source>
        <dbReference type="EMBL" id="OVA11136.1"/>
    </source>
</evidence>
<gene>
    <name evidence="7" type="primary">THI1</name>
    <name evidence="9" type="ORF">BVC80_1741g135</name>
</gene>
<keyword evidence="7" id="KW-0934">Plastid</keyword>
<dbReference type="Proteomes" id="UP000195402">
    <property type="component" value="Unassembled WGS sequence"/>
</dbReference>
<protein>
    <recommendedName>
        <fullName evidence="7">Thiamine thiazole synthase, chloroplastic</fullName>
    </recommendedName>
    <alternativeName>
        <fullName evidence="7">Thiazole biosynthetic enzyme</fullName>
        <ecNumber evidence="7">2.4.2.60</ecNumber>
    </alternativeName>
</protein>
<evidence type="ECO:0000256" key="3">
    <source>
        <dbReference type="ARBA" id="ARBA00022977"/>
    </source>
</evidence>
<dbReference type="HAMAP" id="MF_03158">
    <property type="entry name" value="THI4"/>
    <property type="match status" value="1"/>
</dbReference>
<feature type="binding site" evidence="7">
    <location>
        <begin position="122"/>
        <end position="123"/>
    </location>
    <ligand>
        <name>substrate</name>
    </ligand>
</feature>
<dbReference type="STRING" id="56857.A0A200QKY0"/>
<keyword evidence="3 7" id="KW-0784">Thiamine biosynthesis</keyword>
<keyword evidence="10" id="KW-1185">Reference proteome</keyword>
<feature type="modified residue" description="2,3-didehydroalanine (Cys)" evidence="7">
    <location>
        <position position="224"/>
    </location>
</feature>
<dbReference type="GO" id="GO:0005506">
    <property type="term" value="F:iron ion binding"/>
    <property type="evidence" value="ECO:0007669"/>
    <property type="project" value="UniProtKB-UniRule"/>
</dbReference>
<dbReference type="PANTHER" id="PTHR43422">
    <property type="entry name" value="THIAMINE THIAZOLE SYNTHASE"/>
    <property type="match status" value="1"/>
</dbReference>
<dbReference type="GO" id="GO:0005829">
    <property type="term" value="C:cytosol"/>
    <property type="evidence" value="ECO:0007669"/>
    <property type="project" value="UniProtKB-UniRule"/>
</dbReference>
<dbReference type="InterPro" id="IPR036188">
    <property type="entry name" value="FAD/NAD-bd_sf"/>
</dbReference>
<dbReference type="AlphaFoldDB" id="A0A200QKY0"/>
<evidence type="ECO:0000256" key="1">
    <source>
        <dbReference type="ARBA" id="ARBA00022679"/>
    </source>
</evidence>
<comment type="similarity">
    <text evidence="7">Belongs to the THI4 family.</text>
</comment>
<keyword evidence="7" id="KW-0150">Chloroplast</keyword>
<dbReference type="EMBL" id="MVGT01001732">
    <property type="protein sequence ID" value="OVA11136.1"/>
    <property type="molecule type" value="Genomic_DNA"/>
</dbReference>
<dbReference type="GO" id="GO:0052837">
    <property type="term" value="P:thiazole biosynthetic process"/>
    <property type="evidence" value="ECO:0007669"/>
    <property type="project" value="UniProtKB-UniRule"/>
</dbReference>
<dbReference type="EC" id="2.4.2.60" evidence="7"/>
<comment type="cofactor">
    <cofactor evidence="7">
        <name>Fe cation</name>
        <dbReference type="ChEBI" id="CHEBI:24875"/>
    </cofactor>
    <text evidence="7">Binds 1 Fe cation per subunit.</text>
</comment>
<evidence type="ECO:0000313" key="10">
    <source>
        <dbReference type="Proteomes" id="UP000195402"/>
    </source>
</evidence>
<dbReference type="InterPro" id="IPR027495">
    <property type="entry name" value="Sti35"/>
</dbReference>
<name>A0A200QKY0_MACCD</name>
<dbReference type="SUPFAM" id="SSF51905">
    <property type="entry name" value="FAD/NAD(P)-binding domain"/>
    <property type="match status" value="1"/>
</dbReference>
<feature type="binding site" evidence="7">
    <location>
        <position position="293"/>
    </location>
    <ligand>
        <name>substrate</name>
    </ligand>
</feature>
<dbReference type="InterPro" id="IPR002922">
    <property type="entry name" value="Thi4_fam"/>
</dbReference>
<proteinExistence type="inferred from homology"/>
<dbReference type="FunFam" id="3.50.50.60:FF:000070">
    <property type="entry name" value="Thiamine thiazole synthase, chloroplastic"/>
    <property type="match status" value="1"/>
</dbReference>
<organism evidence="9 10">
    <name type="scientific">Macleaya cordata</name>
    <name type="common">Five-seeded plume-poppy</name>
    <name type="synonym">Bocconia cordata</name>
    <dbReference type="NCBI Taxonomy" id="56857"/>
    <lineage>
        <taxon>Eukaryota</taxon>
        <taxon>Viridiplantae</taxon>
        <taxon>Streptophyta</taxon>
        <taxon>Embryophyta</taxon>
        <taxon>Tracheophyta</taxon>
        <taxon>Spermatophyta</taxon>
        <taxon>Magnoliopsida</taxon>
        <taxon>Ranunculales</taxon>
        <taxon>Papaveraceae</taxon>
        <taxon>Papaveroideae</taxon>
        <taxon>Macleaya</taxon>
    </lineage>
</organism>
<evidence type="ECO:0000256" key="8">
    <source>
        <dbReference type="SAM" id="MobiDB-lite"/>
    </source>
</evidence>
<evidence type="ECO:0000256" key="2">
    <source>
        <dbReference type="ARBA" id="ARBA00022723"/>
    </source>
</evidence>
<dbReference type="InParanoid" id="A0A200QKY0"/>
<comment type="function">
    <text evidence="7">Involved in biosynthesis of the thiamine precursor thiazole. Catalyzes the conversion of NAD and glycine to adenosine diphosphate 5-(2-hydroxyethyl)-4-methylthiazole-2-carboxylic acid (ADT), an adenylated thiazole intermediate. The reaction includes an iron-dependent sulfide transfer from a conserved cysteine residue of the protein to a thiazole intermediate. The enzyme can only undergo a single turnover, which suggests it is a suicide enzyme. May have additional roles in adaptation to various stress conditions and in DNA damage tolerance.</text>
</comment>
<dbReference type="Gene3D" id="6.10.250.2840">
    <property type="match status" value="1"/>
</dbReference>
<feature type="binding site" evidence="7">
    <location>
        <position position="195"/>
    </location>
    <ligand>
        <name>substrate</name>
    </ligand>
</feature>